<evidence type="ECO:0000256" key="14">
    <source>
        <dbReference type="ARBA" id="ARBA00030753"/>
    </source>
</evidence>
<keyword evidence="10" id="KW-0249">Electron transport</keyword>
<name>A0A8V5GNG5_MELUD</name>
<gene>
    <name evidence="17" type="primary">LOC117437458</name>
</gene>
<keyword evidence="13" id="KW-0472">Membrane</keyword>
<evidence type="ECO:0000256" key="1">
    <source>
        <dbReference type="ARBA" id="ARBA00003195"/>
    </source>
</evidence>
<dbReference type="Ensembl" id="ENSMUNT00000035199.1">
    <property type="protein sequence ID" value="ENSMUNP00000026352.1"/>
    <property type="gene ID" value="ENSMUNG00000018184.1"/>
</dbReference>
<evidence type="ECO:0000256" key="15">
    <source>
        <dbReference type="ARBA" id="ARBA00031387"/>
    </source>
</evidence>
<evidence type="ECO:0000256" key="2">
    <source>
        <dbReference type="ARBA" id="ARBA00004434"/>
    </source>
</evidence>
<reference evidence="17" key="1">
    <citation type="submission" date="2020-03" db="EMBL/GenBank/DDBJ databases">
        <title>Melopsittacus undulatus (budgerigar) genome, bMelUnd1, maternal haplotype with Z.</title>
        <authorList>
            <person name="Gedman G."/>
            <person name="Mountcastle J."/>
            <person name="Haase B."/>
            <person name="Formenti G."/>
            <person name="Wright T."/>
            <person name="Apodaca J."/>
            <person name="Pelan S."/>
            <person name="Chow W."/>
            <person name="Rhie A."/>
            <person name="Howe K."/>
            <person name="Fedrigo O."/>
            <person name="Jarvis E.D."/>
        </authorList>
    </citation>
    <scope>NUCLEOTIDE SEQUENCE [LARGE SCALE GENOMIC DNA]</scope>
</reference>
<reference evidence="17" key="3">
    <citation type="submission" date="2025-09" db="UniProtKB">
        <authorList>
            <consortium name="Ensembl"/>
        </authorList>
    </citation>
    <scope>IDENTIFICATION</scope>
</reference>
<evidence type="ECO:0000256" key="16">
    <source>
        <dbReference type="ARBA" id="ARBA00046528"/>
    </source>
</evidence>
<evidence type="ECO:0000256" key="5">
    <source>
        <dbReference type="ARBA" id="ARBA00022448"/>
    </source>
</evidence>
<evidence type="ECO:0000256" key="8">
    <source>
        <dbReference type="ARBA" id="ARBA00022792"/>
    </source>
</evidence>
<dbReference type="GO" id="GO:0005743">
    <property type="term" value="C:mitochondrial inner membrane"/>
    <property type="evidence" value="ECO:0007669"/>
    <property type="project" value="UniProtKB-SubCell"/>
</dbReference>
<dbReference type="PANTHER" id="PTHR13327">
    <property type="entry name" value="NADH-UBIQUINONE OXIDOREDUCTASE ESSS SUBUNIT, MITOCHONDRIAL PRECURSOR"/>
    <property type="match status" value="1"/>
</dbReference>
<dbReference type="Proteomes" id="UP000694405">
    <property type="component" value="Chromosome 22"/>
</dbReference>
<dbReference type="PANTHER" id="PTHR13327:SF0">
    <property type="entry name" value="NADH DEHYDROGENASE [UBIQUINONE] 1 BETA SUBCOMPLEX SUBUNIT 11, MITOCHONDRIAL"/>
    <property type="match status" value="1"/>
</dbReference>
<keyword evidence="6" id="KW-0679">Respiratory chain</keyword>
<evidence type="ECO:0000256" key="6">
    <source>
        <dbReference type="ARBA" id="ARBA00022660"/>
    </source>
</evidence>
<comment type="function">
    <text evidence="1">Accessory subunit of the mitochondrial membrane respiratory chain NADH dehydrogenase (Complex I), that is believed not to be involved in catalysis. Complex I functions in the transfer of electrons from NADH to the respiratory chain. The immediate electron acceptor for the enzyme is believed to be ubiquinone.</text>
</comment>
<evidence type="ECO:0000313" key="17">
    <source>
        <dbReference type="Ensembl" id="ENSMUNP00000026352.1"/>
    </source>
</evidence>
<dbReference type="Pfam" id="PF10183">
    <property type="entry name" value="ESSS"/>
    <property type="match status" value="1"/>
</dbReference>
<keyword evidence="12" id="KW-0496">Mitochondrion</keyword>
<evidence type="ECO:0000256" key="10">
    <source>
        <dbReference type="ARBA" id="ARBA00022982"/>
    </source>
</evidence>
<evidence type="ECO:0000256" key="13">
    <source>
        <dbReference type="ARBA" id="ARBA00023136"/>
    </source>
</evidence>
<comment type="subcellular location">
    <subcellularLocation>
        <location evidence="2">Mitochondrion inner membrane</location>
        <topology evidence="2">Single-pass membrane protein</topology>
    </subcellularLocation>
</comment>
<comment type="subunit">
    <text evidence="16">Complex I is composed of 45 different subunits. Interacts with BCAP31.</text>
</comment>
<accession>A0A8V5GNG5</accession>
<evidence type="ECO:0000256" key="3">
    <source>
        <dbReference type="ARBA" id="ARBA00008915"/>
    </source>
</evidence>
<keyword evidence="11" id="KW-1133">Transmembrane helix</keyword>
<comment type="similarity">
    <text evidence="3">Belongs to the complex I NDUFB11 subunit family.</text>
</comment>
<keyword evidence="8" id="KW-0999">Mitochondrion inner membrane</keyword>
<evidence type="ECO:0000256" key="12">
    <source>
        <dbReference type="ARBA" id="ARBA00023128"/>
    </source>
</evidence>
<dbReference type="AlphaFoldDB" id="A0A8V5GNG5"/>
<evidence type="ECO:0000256" key="4">
    <source>
        <dbReference type="ARBA" id="ARBA00018632"/>
    </source>
</evidence>
<evidence type="ECO:0000313" key="18">
    <source>
        <dbReference type="Proteomes" id="UP000694405"/>
    </source>
</evidence>
<keyword evidence="7" id="KW-0812">Transmembrane</keyword>
<evidence type="ECO:0000256" key="7">
    <source>
        <dbReference type="ARBA" id="ARBA00022692"/>
    </source>
</evidence>
<sequence length="173" mass="19213">MAALRRALRALRAGARGRSGGAVALPRGMLGADDVWGSLWDALVSLCDALGSLWDALLSLWMHWGPYGCMCSLWDACTHGMHCAHYGLQNPDYHGFSAEPDADVLNMRVVFFTGVSIAIVLGSVFLHYLPDYGLQQWARREAELQVMERERRGLPLIDPNYYDPARLTLPPPE</sequence>
<evidence type="ECO:0000256" key="9">
    <source>
        <dbReference type="ARBA" id="ARBA00022946"/>
    </source>
</evidence>
<evidence type="ECO:0000256" key="11">
    <source>
        <dbReference type="ARBA" id="ARBA00022989"/>
    </source>
</evidence>
<reference evidence="17" key="2">
    <citation type="submission" date="2025-08" db="UniProtKB">
        <authorList>
            <consortium name="Ensembl"/>
        </authorList>
    </citation>
    <scope>IDENTIFICATION</scope>
</reference>
<protein>
    <recommendedName>
        <fullName evidence="4">NADH dehydrogenase [ubiquinone] 1 beta subcomplex subunit 11, mitochondrial</fullName>
    </recommendedName>
    <alternativeName>
        <fullName evidence="15">Complex I-ESSS</fullName>
    </alternativeName>
    <alternativeName>
        <fullName evidence="14">NADH-ubiquinone oxidoreductase ESSS subunit</fullName>
    </alternativeName>
</protein>
<proteinExistence type="inferred from homology"/>
<keyword evidence="5" id="KW-0813">Transport</keyword>
<keyword evidence="9" id="KW-0809">Transit peptide</keyword>
<dbReference type="InterPro" id="IPR019329">
    <property type="entry name" value="NADH_UbQ_OxRdtase_ESSS_su"/>
</dbReference>
<organism evidence="17 18">
    <name type="scientific">Melopsittacus undulatus</name>
    <name type="common">Budgerigar</name>
    <name type="synonym">Psittacus undulatus</name>
    <dbReference type="NCBI Taxonomy" id="13146"/>
    <lineage>
        <taxon>Eukaryota</taxon>
        <taxon>Metazoa</taxon>
        <taxon>Chordata</taxon>
        <taxon>Craniata</taxon>
        <taxon>Vertebrata</taxon>
        <taxon>Euteleostomi</taxon>
        <taxon>Archelosauria</taxon>
        <taxon>Archosauria</taxon>
        <taxon>Dinosauria</taxon>
        <taxon>Saurischia</taxon>
        <taxon>Theropoda</taxon>
        <taxon>Coelurosauria</taxon>
        <taxon>Aves</taxon>
        <taxon>Neognathae</taxon>
        <taxon>Neoaves</taxon>
        <taxon>Telluraves</taxon>
        <taxon>Australaves</taxon>
        <taxon>Psittaciformes</taxon>
        <taxon>Psittaculidae</taxon>
        <taxon>Melopsittacus</taxon>
    </lineage>
</organism>
<keyword evidence="18" id="KW-1185">Reference proteome</keyword>